<sequence>MLAPLNFTVEEATHESPKYLDPGVNDSNQVDIGKASVDHMDPELLDDNAVEDTSQNMDVIRSDVEAVMSMVRDRNNHLRAQVVSEHQKKPTDLLVLGLESKTMEHKEMF</sequence>
<reference evidence="2" key="1">
    <citation type="submission" date="2023-05" db="EMBL/GenBank/DDBJ databases">
        <title>Nepenthes gracilis genome sequencing.</title>
        <authorList>
            <person name="Fukushima K."/>
        </authorList>
    </citation>
    <scope>NUCLEOTIDE SEQUENCE</scope>
    <source>
        <strain evidence="2">SING2019-196</strain>
    </source>
</reference>
<feature type="region of interest" description="Disordered" evidence="1">
    <location>
        <begin position="1"/>
        <end position="25"/>
    </location>
</feature>
<gene>
    <name evidence="2" type="ORF">Nepgr_014593</name>
</gene>
<comment type="caution">
    <text evidence="2">The sequence shown here is derived from an EMBL/GenBank/DDBJ whole genome shotgun (WGS) entry which is preliminary data.</text>
</comment>
<accession>A0AAD3SLH3</accession>
<protein>
    <submittedName>
        <fullName evidence="2">Uncharacterized protein</fullName>
    </submittedName>
</protein>
<evidence type="ECO:0000313" key="3">
    <source>
        <dbReference type="Proteomes" id="UP001279734"/>
    </source>
</evidence>
<dbReference type="AlphaFoldDB" id="A0AAD3SLH3"/>
<dbReference type="EMBL" id="BSYO01000012">
    <property type="protein sequence ID" value="GMH12752.1"/>
    <property type="molecule type" value="Genomic_DNA"/>
</dbReference>
<dbReference type="Proteomes" id="UP001279734">
    <property type="component" value="Unassembled WGS sequence"/>
</dbReference>
<evidence type="ECO:0000313" key="2">
    <source>
        <dbReference type="EMBL" id="GMH12752.1"/>
    </source>
</evidence>
<name>A0AAD3SLH3_NEPGR</name>
<keyword evidence="3" id="KW-1185">Reference proteome</keyword>
<organism evidence="2 3">
    <name type="scientific">Nepenthes gracilis</name>
    <name type="common">Slender pitcher plant</name>
    <dbReference type="NCBI Taxonomy" id="150966"/>
    <lineage>
        <taxon>Eukaryota</taxon>
        <taxon>Viridiplantae</taxon>
        <taxon>Streptophyta</taxon>
        <taxon>Embryophyta</taxon>
        <taxon>Tracheophyta</taxon>
        <taxon>Spermatophyta</taxon>
        <taxon>Magnoliopsida</taxon>
        <taxon>eudicotyledons</taxon>
        <taxon>Gunneridae</taxon>
        <taxon>Pentapetalae</taxon>
        <taxon>Caryophyllales</taxon>
        <taxon>Nepenthaceae</taxon>
        <taxon>Nepenthes</taxon>
    </lineage>
</organism>
<evidence type="ECO:0000256" key="1">
    <source>
        <dbReference type="SAM" id="MobiDB-lite"/>
    </source>
</evidence>
<proteinExistence type="predicted"/>